<feature type="non-terminal residue" evidence="1">
    <location>
        <position position="1"/>
    </location>
</feature>
<dbReference type="Gene3D" id="3.90.180.10">
    <property type="entry name" value="Medium-chain alcohol dehydrogenases, catalytic domain"/>
    <property type="match status" value="1"/>
</dbReference>
<dbReference type="InterPro" id="IPR011032">
    <property type="entry name" value="GroES-like_sf"/>
</dbReference>
<name>A0A2T0WFS5_9RHOB</name>
<gene>
    <name evidence="1" type="ORF">CLV74_1151</name>
</gene>
<reference evidence="1 2" key="1">
    <citation type="submission" date="2018-03" db="EMBL/GenBank/DDBJ databases">
        <title>Genomic Encyclopedia of Archaeal and Bacterial Type Strains, Phase II (KMG-II): from individual species to whole genera.</title>
        <authorList>
            <person name="Goeker M."/>
        </authorList>
    </citation>
    <scope>NUCLEOTIDE SEQUENCE [LARGE SCALE GENOMIC DNA]</scope>
    <source>
        <strain evidence="1 2">DSM 100212</strain>
    </source>
</reference>
<dbReference type="SUPFAM" id="SSF50129">
    <property type="entry name" value="GroES-like"/>
    <property type="match status" value="1"/>
</dbReference>
<accession>A0A2T0WFS5</accession>
<dbReference type="Proteomes" id="UP000238392">
    <property type="component" value="Unassembled WGS sequence"/>
</dbReference>
<evidence type="ECO:0000313" key="1">
    <source>
        <dbReference type="EMBL" id="PRY85549.1"/>
    </source>
</evidence>
<proteinExistence type="predicted"/>
<evidence type="ECO:0008006" key="3">
    <source>
        <dbReference type="Google" id="ProtNLM"/>
    </source>
</evidence>
<dbReference type="EMBL" id="PVTQ01000015">
    <property type="protein sequence ID" value="PRY85549.1"/>
    <property type="molecule type" value="Genomic_DNA"/>
</dbReference>
<evidence type="ECO:0000313" key="2">
    <source>
        <dbReference type="Proteomes" id="UP000238392"/>
    </source>
</evidence>
<dbReference type="AlphaFoldDB" id="A0A2T0WFS5"/>
<sequence>IDSMITHKLKLEDINEGFELMHAGKSIRAVVEF</sequence>
<organism evidence="1 2">
    <name type="scientific">Donghicola tyrosinivorans</name>
    <dbReference type="NCBI Taxonomy" id="1652492"/>
    <lineage>
        <taxon>Bacteria</taxon>
        <taxon>Pseudomonadati</taxon>
        <taxon>Pseudomonadota</taxon>
        <taxon>Alphaproteobacteria</taxon>
        <taxon>Rhodobacterales</taxon>
        <taxon>Roseobacteraceae</taxon>
        <taxon>Donghicola</taxon>
    </lineage>
</organism>
<comment type="caution">
    <text evidence="1">The sequence shown here is derived from an EMBL/GenBank/DDBJ whole genome shotgun (WGS) entry which is preliminary data.</text>
</comment>
<protein>
    <recommendedName>
        <fullName evidence="3">S-(Hydroxymethyl)glutathione dehydrogenase/alcohol dehydrogenase</fullName>
    </recommendedName>
</protein>
<keyword evidence="2" id="KW-1185">Reference proteome</keyword>